<comment type="caution">
    <text evidence="1">The sequence shown here is derived from an EMBL/GenBank/DDBJ whole genome shotgun (WGS) entry which is preliminary data.</text>
</comment>
<reference evidence="2" key="1">
    <citation type="journal article" date="2022" name="Mol. Ecol. Resour.">
        <title>The genomes of chicory, endive, great burdock and yacon provide insights into Asteraceae palaeo-polyploidization history and plant inulin production.</title>
        <authorList>
            <person name="Fan W."/>
            <person name="Wang S."/>
            <person name="Wang H."/>
            <person name="Wang A."/>
            <person name="Jiang F."/>
            <person name="Liu H."/>
            <person name="Zhao H."/>
            <person name="Xu D."/>
            <person name="Zhang Y."/>
        </authorList>
    </citation>
    <scope>NUCLEOTIDE SEQUENCE [LARGE SCALE GENOMIC DNA]</scope>
    <source>
        <strain evidence="2">cv. Yunnan</strain>
    </source>
</reference>
<accession>A0ACB9ECK8</accession>
<keyword evidence="2" id="KW-1185">Reference proteome</keyword>
<sequence>MVLRWSGSDNGPELVSLDEAVTAVRVRVECGLLIEAFMYQRSVCTKVKKKKARHELSDGFNELINDFEDGLNWLEILVTEICLLCIRRKLVDRIIGLPWNVDEEKHLHKCLLDYAMEEPLINTGSLLVVFYLQRYRYVEAYQVDQELQSLEKNFISNNLVDDDVKIRMVTTQHWRAGLVNKNIQLLPEVEQEKVKSGQMTKLTPPEIDNNDPENPNPDLIDSNILVPSYVNSSLIFQMDDRNPSPKSNFGGLTNYSTVSQVNKFGDTERGMSMLKSISKNFKFDDIITTSTTPLKEFNRGSSRIQKNKYLQNESVDHLPNYSPYFGNIPATLEDSPGGINGLFNSKVSGKSARLSRHGRYADVEASADLMDMTWSNKDERLPVQTNVNGGPRWRSDDSTAYEDQHSPDRLTSGASFNSPTRGLRRSRRTRR</sequence>
<reference evidence="1 2" key="2">
    <citation type="journal article" date="2022" name="Mol. Ecol. Resour.">
        <title>The genomes of chicory, endive, great burdock and yacon provide insights into Asteraceae paleo-polyploidization history and plant inulin production.</title>
        <authorList>
            <person name="Fan W."/>
            <person name="Wang S."/>
            <person name="Wang H."/>
            <person name="Wang A."/>
            <person name="Jiang F."/>
            <person name="Liu H."/>
            <person name="Zhao H."/>
            <person name="Xu D."/>
            <person name="Zhang Y."/>
        </authorList>
    </citation>
    <scope>NUCLEOTIDE SEQUENCE [LARGE SCALE GENOMIC DNA]</scope>
    <source>
        <strain evidence="2">cv. Yunnan</strain>
        <tissue evidence="1">Leaves</tissue>
    </source>
</reference>
<dbReference type="EMBL" id="CM042035">
    <property type="protein sequence ID" value="KAI3756557.1"/>
    <property type="molecule type" value="Genomic_DNA"/>
</dbReference>
<evidence type="ECO:0000313" key="2">
    <source>
        <dbReference type="Proteomes" id="UP001056120"/>
    </source>
</evidence>
<evidence type="ECO:0000313" key="1">
    <source>
        <dbReference type="EMBL" id="KAI3756557.1"/>
    </source>
</evidence>
<name>A0ACB9ECK8_9ASTR</name>
<protein>
    <submittedName>
        <fullName evidence="1">Uncharacterized protein</fullName>
    </submittedName>
</protein>
<dbReference type="Proteomes" id="UP001056120">
    <property type="component" value="Linkage Group LG18"/>
</dbReference>
<gene>
    <name evidence="1" type="ORF">L1987_56378</name>
</gene>
<organism evidence="1 2">
    <name type="scientific">Smallanthus sonchifolius</name>
    <dbReference type="NCBI Taxonomy" id="185202"/>
    <lineage>
        <taxon>Eukaryota</taxon>
        <taxon>Viridiplantae</taxon>
        <taxon>Streptophyta</taxon>
        <taxon>Embryophyta</taxon>
        <taxon>Tracheophyta</taxon>
        <taxon>Spermatophyta</taxon>
        <taxon>Magnoliopsida</taxon>
        <taxon>eudicotyledons</taxon>
        <taxon>Gunneridae</taxon>
        <taxon>Pentapetalae</taxon>
        <taxon>asterids</taxon>
        <taxon>campanulids</taxon>
        <taxon>Asterales</taxon>
        <taxon>Asteraceae</taxon>
        <taxon>Asteroideae</taxon>
        <taxon>Heliantheae alliance</taxon>
        <taxon>Millerieae</taxon>
        <taxon>Smallanthus</taxon>
    </lineage>
</organism>
<proteinExistence type="predicted"/>